<keyword evidence="4 5" id="KW-0472">Membrane</keyword>
<evidence type="ECO:0000256" key="3">
    <source>
        <dbReference type="ARBA" id="ARBA00022989"/>
    </source>
</evidence>
<dbReference type="SUPFAM" id="SSF48652">
    <property type="entry name" value="Tetraspanin"/>
    <property type="match status" value="1"/>
</dbReference>
<dbReference type="Pfam" id="PF00335">
    <property type="entry name" value="Tetraspanin"/>
    <property type="match status" value="1"/>
</dbReference>
<name>A0ABM3MRP3_GALME</name>
<proteinExistence type="predicted"/>
<evidence type="ECO:0000256" key="4">
    <source>
        <dbReference type="ARBA" id="ARBA00023136"/>
    </source>
</evidence>
<protein>
    <submittedName>
        <fullName evidence="7">Uncharacterized protein LOC116413396</fullName>
    </submittedName>
</protein>
<keyword evidence="3 5" id="KW-1133">Transmembrane helix</keyword>
<accession>A0ABM3MRP3</accession>
<evidence type="ECO:0000256" key="1">
    <source>
        <dbReference type="ARBA" id="ARBA00004141"/>
    </source>
</evidence>
<evidence type="ECO:0000256" key="2">
    <source>
        <dbReference type="ARBA" id="ARBA00022692"/>
    </source>
</evidence>
<gene>
    <name evidence="7" type="primary">LOC116413396</name>
</gene>
<feature type="transmembrane region" description="Helical" evidence="5">
    <location>
        <begin position="287"/>
        <end position="310"/>
    </location>
</feature>
<comment type="subcellular location">
    <subcellularLocation>
        <location evidence="1">Membrane</location>
        <topology evidence="1">Multi-pass membrane protein</topology>
    </subcellularLocation>
</comment>
<dbReference type="Proteomes" id="UP001652740">
    <property type="component" value="Unplaced"/>
</dbReference>
<organism evidence="6 7">
    <name type="scientific">Galleria mellonella</name>
    <name type="common">Greater wax moth</name>
    <dbReference type="NCBI Taxonomy" id="7137"/>
    <lineage>
        <taxon>Eukaryota</taxon>
        <taxon>Metazoa</taxon>
        <taxon>Ecdysozoa</taxon>
        <taxon>Arthropoda</taxon>
        <taxon>Hexapoda</taxon>
        <taxon>Insecta</taxon>
        <taxon>Pterygota</taxon>
        <taxon>Neoptera</taxon>
        <taxon>Endopterygota</taxon>
        <taxon>Lepidoptera</taxon>
        <taxon>Glossata</taxon>
        <taxon>Ditrysia</taxon>
        <taxon>Pyraloidea</taxon>
        <taxon>Pyralidae</taxon>
        <taxon>Galleriinae</taxon>
        <taxon>Galleria</taxon>
    </lineage>
</organism>
<keyword evidence="2 5" id="KW-0812">Transmembrane</keyword>
<dbReference type="InterPro" id="IPR018499">
    <property type="entry name" value="Tetraspanin/Peripherin"/>
</dbReference>
<keyword evidence="6" id="KW-1185">Reference proteome</keyword>
<reference evidence="7" key="1">
    <citation type="submission" date="2025-08" db="UniProtKB">
        <authorList>
            <consortium name="RefSeq"/>
        </authorList>
    </citation>
    <scope>IDENTIFICATION</scope>
    <source>
        <tissue evidence="7">Whole larvae</tissue>
    </source>
</reference>
<dbReference type="InterPro" id="IPR008952">
    <property type="entry name" value="Tetraspanin_EC2_sf"/>
</dbReference>
<feature type="transmembrane region" description="Helical" evidence="5">
    <location>
        <begin position="122"/>
        <end position="147"/>
    </location>
</feature>
<evidence type="ECO:0000256" key="5">
    <source>
        <dbReference type="SAM" id="Phobius"/>
    </source>
</evidence>
<feature type="transmembrane region" description="Helical" evidence="5">
    <location>
        <begin position="159"/>
        <end position="178"/>
    </location>
</feature>
<dbReference type="Gene3D" id="1.10.1450.10">
    <property type="entry name" value="Tetraspanin"/>
    <property type="match status" value="1"/>
</dbReference>
<dbReference type="PANTHER" id="PTHR19282:SF556">
    <property type="entry name" value="TETRASPANIN"/>
    <property type="match status" value="1"/>
</dbReference>
<dbReference type="PANTHER" id="PTHR19282">
    <property type="entry name" value="TETRASPANIN"/>
    <property type="match status" value="1"/>
</dbReference>
<evidence type="ECO:0000313" key="7">
    <source>
        <dbReference type="RefSeq" id="XP_052753864.1"/>
    </source>
</evidence>
<dbReference type="RefSeq" id="XP_052753864.1">
    <property type="nucleotide sequence ID" value="XM_052897904.1"/>
</dbReference>
<dbReference type="CDD" id="cd03127">
    <property type="entry name" value="tetraspanin_LEL"/>
    <property type="match status" value="1"/>
</dbReference>
<evidence type="ECO:0000313" key="6">
    <source>
        <dbReference type="Proteomes" id="UP001652740"/>
    </source>
</evidence>
<dbReference type="GeneID" id="116413396"/>
<sequence length="331" mass="36363">MNKCSSFLLNDVKGLSDVSLIAGQTPNSWTDMGTLESAQEEGPTVVKSNGAAQEEATPKSHFGVLHIGSLNMKSKSCYDKCLELTFVMLGVVTIFKCFGVIVVTISTAIATKLYSSQQSGRLVAMITVAVTAAIALSVVIYAIVGVFRKYKKPLHATTIVLTILAILQAIISGVSVMVTTEDEQVLDGSLSESFQLAMEDNPKHMKLWDTTHHDLKCCGLYGAQDYRTVQASFLPPEVPISCCPTYDPTRSELVQEREREICKARRSYYTTGCRQPVLDMFRETSTVVLIVVVILIVLEIILAILGGMLYKKQKERSRRNADNIEEPAPNT</sequence>
<feature type="transmembrane region" description="Helical" evidence="5">
    <location>
        <begin position="81"/>
        <end position="110"/>
    </location>
</feature>